<evidence type="ECO:0000256" key="1">
    <source>
        <dbReference type="ARBA" id="ARBA00004123"/>
    </source>
</evidence>
<dbReference type="AlphaFoldDB" id="A0A835DID6"/>
<dbReference type="GO" id="GO:0045944">
    <property type="term" value="P:positive regulation of transcription by RNA polymerase II"/>
    <property type="evidence" value="ECO:0007669"/>
    <property type="project" value="InterPro"/>
</dbReference>
<dbReference type="PROSITE" id="PS50066">
    <property type="entry name" value="MADS_BOX_2"/>
    <property type="match status" value="1"/>
</dbReference>
<dbReference type="InterPro" id="IPR036879">
    <property type="entry name" value="TF_MADSbox_sf"/>
</dbReference>
<evidence type="ECO:0000256" key="2">
    <source>
        <dbReference type="ARBA" id="ARBA00023015"/>
    </source>
</evidence>
<evidence type="ECO:0000313" key="8">
    <source>
        <dbReference type="Proteomes" id="UP000655225"/>
    </source>
</evidence>
<dbReference type="SMART" id="SM00432">
    <property type="entry name" value="MADS"/>
    <property type="match status" value="1"/>
</dbReference>
<dbReference type="CDD" id="cd00266">
    <property type="entry name" value="MADS_SRF_like"/>
    <property type="match status" value="1"/>
</dbReference>
<evidence type="ECO:0000256" key="3">
    <source>
        <dbReference type="ARBA" id="ARBA00023125"/>
    </source>
</evidence>
<dbReference type="FunFam" id="3.40.1810.10:FF:000018">
    <property type="entry name" value="agamous-like MADS-box protein AGL80"/>
    <property type="match status" value="1"/>
</dbReference>
<proteinExistence type="predicted"/>
<dbReference type="GO" id="GO:0046983">
    <property type="term" value="F:protein dimerization activity"/>
    <property type="evidence" value="ECO:0007669"/>
    <property type="project" value="InterPro"/>
</dbReference>
<keyword evidence="4" id="KW-0804">Transcription</keyword>
<name>A0A835DID6_TETSI</name>
<dbReference type="InterPro" id="IPR050142">
    <property type="entry name" value="MADS-box/MEF2_TF"/>
</dbReference>
<dbReference type="OrthoDB" id="779403at2759"/>
<keyword evidence="2" id="KW-0805">Transcription regulation</keyword>
<keyword evidence="5" id="KW-0539">Nucleus</keyword>
<keyword evidence="8" id="KW-1185">Reference proteome</keyword>
<comment type="caution">
    <text evidence="7">The sequence shown here is derived from an EMBL/GenBank/DDBJ whole genome shotgun (WGS) entry which is preliminary data.</text>
</comment>
<feature type="domain" description="MADS-box" evidence="6">
    <location>
        <begin position="1"/>
        <end position="49"/>
    </location>
</feature>
<dbReference type="GO" id="GO:0005634">
    <property type="term" value="C:nucleus"/>
    <property type="evidence" value="ECO:0007669"/>
    <property type="project" value="UniProtKB-SubCell"/>
</dbReference>
<dbReference type="Pfam" id="PF00319">
    <property type="entry name" value="SRF-TF"/>
    <property type="match status" value="1"/>
</dbReference>
<dbReference type="GO" id="GO:0000981">
    <property type="term" value="F:DNA-binding transcription factor activity, RNA polymerase II-specific"/>
    <property type="evidence" value="ECO:0007669"/>
    <property type="project" value="InterPro"/>
</dbReference>
<evidence type="ECO:0000256" key="5">
    <source>
        <dbReference type="ARBA" id="ARBA00023242"/>
    </source>
</evidence>
<dbReference type="GO" id="GO:0000987">
    <property type="term" value="F:cis-regulatory region sequence-specific DNA binding"/>
    <property type="evidence" value="ECO:0007669"/>
    <property type="project" value="InterPro"/>
</dbReference>
<evidence type="ECO:0000256" key="4">
    <source>
        <dbReference type="ARBA" id="ARBA00023163"/>
    </source>
</evidence>
<gene>
    <name evidence="7" type="ORF">HHK36_012138</name>
</gene>
<evidence type="ECO:0000259" key="6">
    <source>
        <dbReference type="PROSITE" id="PS50066"/>
    </source>
</evidence>
<organism evidence="7 8">
    <name type="scientific">Tetracentron sinense</name>
    <name type="common">Spur-leaf</name>
    <dbReference type="NCBI Taxonomy" id="13715"/>
    <lineage>
        <taxon>Eukaryota</taxon>
        <taxon>Viridiplantae</taxon>
        <taxon>Streptophyta</taxon>
        <taxon>Embryophyta</taxon>
        <taxon>Tracheophyta</taxon>
        <taxon>Spermatophyta</taxon>
        <taxon>Magnoliopsida</taxon>
        <taxon>Trochodendrales</taxon>
        <taxon>Trochodendraceae</taxon>
        <taxon>Tetracentron</taxon>
    </lineage>
</organism>
<evidence type="ECO:0000313" key="7">
    <source>
        <dbReference type="EMBL" id="KAF8401209.1"/>
    </source>
</evidence>
<accession>A0A835DID6</accession>
<dbReference type="OMA" id="CMVESRL"/>
<comment type="subcellular location">
    <subcellularLocation>
        <location evidence="1">Nucleus</location>
    </subcellularLocation>
</comment>
<sequence length="220" mass="25652">MTRKKVQLAYITNDTARKATFKKRKKGLMKKVRELSTLCGVSACAILYSPYDSQPVVWPPTQEETQRVLTRFKSMPVMEQSKKMMNHEEFRKHTISKVKDQLKKQRKENREMEIEDLMYQILGGKGLHEVSIQDLSDLTWVVERKLKEVHDRIEHLSKDAQNIHADHEPGKTSLAMAIEAMQMQPWFMELMNQQEEMGPVPDEMTLPYGDDSSCFDAFFP</sequence>
<reference evidence="7 8" key="1">
    <citation type="submission" date="2020-04" db="EMBL/GenBank/DDBJ databases">
        <title>Plant Genome Project.</title>
        <authorList>
            <person name="Zhang R.-G."/>
        </authorList>
    </citation>
    <scope>NUCLEOTIDE SEQUENCE [LARGE SCALE GENOMIC DNA]</scope>
    <source>
        <strain evidence="7">YNK0</strain>
        <tissue evidence="7">Leaf</tissue>
    </source>
</reference>
<protein>
    <recommendedName>
        <fullName evidence="6">MADS-box domain-containing protein</fullName>
    </recommendedName>
</protein>
<dbReference type="PRINTS" id="PR00404">
    <property type="entry name" value="MADSDOMAIN"/>
</dbReference>
<keyword evidence="3" id="KW-0238">DNA-binding</keyword>
<dbReference type="InterPro" id="IPR033897">
    <property type="entry name" value="SRF-like_MADS-box"/>
</dbReference>
<dbReference type="SUPFAM" id="SSF55455">
    <property type="entry name" value="SRF-like"/>
    <property type="match status" value="1"/>
</dbReference>
<dbReference type="Gene3D" id="3.40.1810.10">
    <property type="entry name" value="Transcription factor, MADS-box"/>
    <property type="match status" value="1"/>
</dbReference>
<dbReference type="Proteomes" id="UP000655225">
    <property type="component" value="Unassembled WGS sequence"/>
</dbReference>
<dbReference type="EMBL" id="JABCRI010000008">
    <property type="protein sequence ID" value="KAF8401209.1"/>
    <property type="molecule type" value="Genomic_DNA"/>
</dbReference>
<dbReference type="PANTHER" id="PTHR48019">
    <property type="entry name" value="SERUM RESPONSE FACTOR HOMOLOG"/>
    <property type="match status" value="1"/>
</dbReference>
<dbReference type="InterPro" id="IPR002100">
    <property type="entry name" value="TF_MADSbox"/>
</dbReference>